<comment type="subcellular location">
    <subcellularLocation>
        <location evidence="1">Membrane</location>
    </subcellularLocation>
</comment>
<gene>
    <name evidence="8" type="ORF">A2744_02870</name>
</gene>
<protein>
    <recommendedName>
        <fullName evidence="5">Signal peptidase I</fullName>
        <ecNumber evidence="5">3.4.21.89</ecNumber>
    </recommendedName>
</protein>
<comment type="caution">
    <text evidence="8">The sequence shown here is derived from an EMBL/GenBank/DDBJ whole genome shotgun (WGS) entry which is preliminary data.</text>
</comment>
<feature type="domain" description="Peptidase S26" evidence="7">
    <location>
        <begin position="49"/>
        <end position="121"/>
    </location>
</feature>
<dbReference type="Proteomes" id="UP000178240">
    <property type="component" value="Unassembled WGS sequence"/>
</dbReference>
<dbReference type="GO" id="GO:0009003">
    <property type="term" value="F:signal peptidase activity"/>
    <property type="evidence" value="ECO:0007669"/>
    <property type="project" value="UniProtKB-EC"/>
</dbReference>
<keyword evidence="3 6" id="KW-1133">Transmembrane helix</keyword>
<evidence type="ECO:0000256" key="6">
    <source>
        <dbReference type="SAM" id="Phobius"/>
    </source>
</evidence>
<dbReference type="PANTHER" id="PTHR10806">
    <property type="entry name" value="SIGNAL PEPTIDASE COMPLEX CATALYTIC SUBUNIT SEC11"/>
    <property type="match status" value="1"/>
</dbReference>
<evidence type="ECO:0000259" key="7">
    <source>
        <dbReference type="Pfam" id="PF10502"/>
    </source>
</evidence>
<dbReference type="NCBIfam" id="TIGR02228">
    <property type="entry name" value="sigpep_I_arch"/>
    <property type="match status" value="1"/>
</dbReference>
<evidence type="ECO:0000313" key="9">
    <source>
        <dbReference type="Proteomes" id="UP000178240"/>
    </source>
</evidence>
<proteinExistence type="predicted"/>
<dbReference type="Gene3D" id="2.10.109.10">
    <property type="entry name" value="Umud Fragment, subunit A"/>
    <property type="match status" value="1"/>
</dbReference>
<evidence type="ECO:0000256" key="1">
    <source>
        <dbReference type="ARBA" id="ARBA00004370"/>
    </source>
</evidence>
<dbReference type="STRING" id="1797535.A2744_02870"/>
<reference evidence="8 9" key="1">
    <citation type="journal article" date="2016" name="Nat. Commun.">
        <title>Thousands of microbial genomes shed light on interconnected biogeochemical processes in an aquifer system.</title>
        <authorList>
            <person name="Anantharaman K."/>
            <person name="Brown C.T."/>
            <person name="Hug L.A."/>
            <person name="Sharon I."/>
            <person name="Castelle C.J."/>
            <person name="Probst A.J."/>
            <person name="Thomas B.C."/>
            <person name="Singh A."/>
            <person name="Wilkins M.J."/>
            <person name="Karaoz U."/>
            <person name="Brodie E.L."/>
            <person name="Williams K.H."/>
            <person name="Hubbard S.S."/>
            <person name="Banfield J.F."/>
        </authorList>
    </citation>
    <scope>NUCLEOTIDE SEQUENCE [LARGE SCALE GENOMIC DNA]</scope>
</reference>
<dbReference type="InterPro" id="IPR001733">
    <property type="entry name" value="Peptidase_S26B"/>
</dbReference>
<dbReference type="GO" id="GO:0006465">
    <property type="term" value="P:signal peptide processing"/>
    <property type="evidence" value="ECO:0007669"/>
    <property type="project" value="UniProtKB-UniRule"/>
</dbReference>
<feature type="transmembrane region" description="Helical" evidence="6">
    <location>
        <begin position="12"/>
        <end position="33"/>
    </location>
</feature>
<dbReference type="PRINTS" id="PR00728">
    <property type="entry name" value="SIGNALPTASE"/>
</dbReference>
<dbReference type="EMBL" id="MHIE01000022">
    <property type="protein sequence ID" value="OGY45370.1"/>
    <property type="molecule type" value="Genomic_DNA"/>
</dbReference>
<evidence type="ECO:0000256" key="5">
    <source>
        <dbReference type="NCBIfam" id="TIGR02228"/>
    </source>
</evidence>
<dbReference type="InterPro" id="IPR036286">
    <property type="entry name" value="LexA/Signal_pep-like_sf"/>
</dbReference>
<dbReference type="GO" id="GO:0016020">
    <property type="term" value="C:membrane"/>
    <property type="evidence" value="ECO:0007669"/>
    <property type="project" value="UniProtKB-SubCell"/>
</dbReference>
<dbReference type="Pfam" id="PF10502">
    <property type="entry name" value="Peptidase_S26"/>
    <property type="match status" value="1"/>
</dbReference>
<keyword evidence="2 6" id="KW-0812">Transmembrane</keyword>
<evidence type="ECO:0000256" key="2">
    <source>
        <dbReference type="ARBA" id="ARBA00022692"/>
    </source>
</evidence>
<dbReference type="SUPFAM" id="SSF51306">
    <property type="entry name" value="LexA/Signal peptidase"/>
    <property type="match status" value="1"/>
</dbReference>
<evidence type="ECO:0000256" key="4">
    <source>
        <dbReference type="ARBA" id="ARBA00023136"/>
    </source>
</evidence>
<dbReference type="AlphaFoldDB" id="A0A1G1Y0P1"/>
<dbReference type="CDD" id="cd06530">
    <property type="entry name" value="S26_SPase_I"/>
    <property type="match status" value="1"/>
</dbReference>
<dbReference type="GO" id="GO:0004252">
    <property type="term" value="F:serine-type endopeptidase activity"/>
    <property type="evidence" value="ECO:0007669"/>
    <property type="project" value="UniProtKB-UniRule"/>
</dbReference>
<evidence type="ECO:0000256" key="3">
    <source>
        <dbReference type="ARBA" id="ARBA00022989"/>
    </source>
</evidence>
<feature type="non-terminal residue" evidence="8">
    <location>
        <position position="1"/>
    </location>
</feature>
<dbReference type="EC" id="3.4.21.89" evidence="5"/>
<accession>A0A1G1Y0P1</accession>
<dbReference type="PANTHER" id="PTHR10806:SF6">
    <property type="entry name" value="SIGNAL PEPTIDASE COMPLEX CATALYTIC SUBUNIT SEC11"/>
    <property type="match status" value="1"/>
</dbReference>
<sequence>EKPKRPAKKKKPLWRKILGTVLYLAFVFGLVYYTPKALSNFLGTDYPLAAITSGSMWPELKKGDLIFIQGVKDAKKEIQVGEVIVYSNERNAFTIHRVIELKEDELITKGDANNISDQPISYTDVIGRLYKIGNYNARIPKLGFVSTSFSQFIKK</sequence>
<organism evidence="8 9">
    <name type="scientific">Candidatus Buchananbacteria bacterium RIFCSPHIGHO2_01_FULL_44_11</name>
    <dbReference type="NCBI Taxonomy" id="1797535"/>
    <lineage>
        <taxon>Bacteria</taxon>
        <taxon>Candidatus Buchananiibacteriota</taxon>
    </lineage>
</organism>
<keyword evidence="4 6" id="KW-0472">Membrane</keyword>
<dbReference type="InterPro" id="IPR019533">
    <property type="entry name" value="Peptidase_S26"/>
</dbReference>
<name>A0A1G1Y0P1_9BACT</name>
<evidence type="ECO:0000313" key="8">
    <source>
        <dbReference type="EMBL" id="OGY45370.1"/>
    </source>
</evidence>